<proteinExistence type="predicted"/>
<name>A0A927CVG7_9BACI</name>
<reference evidence="1" key="1">
    <citation type="submission" date="2020-09" db="EMBL/GenBank/DDBJ databases">
        <title>Bacillus faecalis sp. nov., a moderately halophilic bacterium isolated from cow faeces.</title>
        <authorList>
            <person name="Jiang L."/>
            <person name="Lee J."/>
        </authorList>
    </citation>
    <scope>NUCLEOTIDE SEQUENCE</scope>
    <source>
        <strain evidence="1">AGMB 02131</strain>
    </source>
</reference>
<evidence type="ECO:0000313" key="1">
    <source>
        <dbReference type="EMBL" id="MBD3107502.1"/>
    </source>
</evidence>
<sequence>MKISKNFRLEEDTIKKIDELVEYHQKEMAKNFPSIKVNRTTVIETLVGAAYNAMMHQKKKMND</sequence>
<keyword evidence="2" id="KW-1185">Reference proteome</keyword>
<dbReference type="RefSeq" id="WP_190997050.1">
    <property type="nucleotide sequence ID" value="NZ_JACXSI010000007.1"/>
</dbReference>
<dbReference type="EMBL" id="JACXSI010000007">
    <property type="protein sequence ID" value="MBD3107502.1"/>
    <property type="molecule type" value="Genomic_DNA"/>
</dbReference>
<protein>
    <submittedName>
        <fullName evidence="1">Uncharacterized protein</fullName>
    </submittedName>
</protein>
<comment type="caution">
    <text evidence="1">The sequence shown here is derived from an EMBL/GenBank/DDBJ whole genome shotgun (WGS) entry which is preliminary data.</text>
</comment>
<evidence type="ECO:0000313" key="2">
    <source>
        <dbReference type="Proteomes" id="UP000602076"/>
    </source>
</evidence>
<gene>
    <name evidence="1" type="ORF">IEO70_03915</name>
</gene>
<organism evidence="1 2">
    <name type="scientific">Peribacillus faecalis</name>
    <dbReference type="NCBI Taxonomy" id="2772559"/>
    <lineage>
        <taxon>Bacteria</taxon>
        <taxon>Bacillati</taxon>
        <taxon>Bacillota</taxon>
        <taxon>Bacilli</taxon>
        <taxon>Bacillales</taxon>
        <taxon>Bacillaceae</taxon>
        <taxon>Peribacillus</taxon>
    </lineage>
</organism>
<accession>A0A927CVG7</accession>
<dbReference type="AlphaFoldDB" id="A0A927CVG7"/>
<dbReference type="Proteomes" id="UP000602076">
    <property type="component" value="Unassembled WGS sequence"/>
</dbReference>